<dbReference type="PANTHER" id="PTHR23427:SF2">
    <property type="entry name" value="SURFEIT LOCUS PROTEIN 1"/>
    <property type="match status" value="1"/>
</dbReference>
<evidence type="ECO:0000256" key="5">
    <source>
        <dbReference type="ARBA" id="ARBA00023136"/>
    </source>
</evidence>
<keyword evidence="4 6" id="KW-1133">Transmembrane helix</keyword>
<protein>
    <recommendedName>
        <fullName evidence="6">SURF1-like protein</fullName>
    </recommendedName>
</protein>
<dbReference type="PANTHER" id="PTHR23427">
    <property type="entry name" value="SURFEIT LOCUS PROTEIN"/>
    <property type="match status" value="1"/>
</dbReference>
<dbReference type="InterPro" id="IPR002994">
    <property type="entry name" value="Surf1/Shy1"/>
</dbReference>
<proteinExistence type="inferred from homology"/>
<organism evidence="7 8">
    <name type="scientific">Methylophilales bacterium MBRS-H7</name>
    <dbReference type="NCBI Taxonomy" id="1623450"/>
    <lineage>
        <taxon>Bacteria</taxon>
        <taxon>Pseudomonadati</taxon>
        <taxon>Pseudomonadota</taxon>
        <taxon>Betaproteobacteria</taxon>
        <taxon>Nitrosomonadales</taxon>
        <taxon>OM43 clade</taxon>
    </lineage>
</organism>
<evidence type="ECO:0000256" key="4">
    <source>
        <dbReference type="ARBA" id="ARBA00022989"/>
    </source>
</evidence>
<evidence type="ECO:0000256" key="2">
    <source>
        <dbReference type="ARBA" id="ARBA00007165"/>
    </source>
</evidence>
<comment type="similarity">
    <text evidence="2 6">Belongs to the SURF1 family.</text>
</comment>
<dbReference type="GO" id="GO:0005886">
    <property type="term" value="C:plasma membrane"/>
    <property type="evidence" value="ECO:0007669"/>
    <property type="project" value="UniProtKB-SubCell"/>
</dbReference>
<comment type="subcellular location">
    <subcellularLocation>
        <location evidence="6">Cell membrane</location>
        <topology evidence="6">Multi-pass membrane protein</topology>
    </subcellularLocation>
    <subcellularLocation>
        <location evidence="1">Membrane</location>
    </subcellularLocation>
</comment>
<keyword evidence="3 6" id="KW-0812">Transmembrane</keyword>
<dbReference type="AlphaFoldDB" id="A0A0H4IX52"/>
<reference evidence="7 8" key="1">
    <citation type="submission" date="2015-03" db="EMBL/GenBank/DDBJ databases">
        <title>Comparative analysis of the OM43 clade including a novel species from Red Sea uncovers genomic and metabolic diversity among marine methylotrophs.</title>
        <authorList>
            <person name="Jimenez-Infante F."/>
            <person name="Ngugi D.K."/>
            <person name="Vinu M."/>
            <person name="Alam I."/>
            <person name="Kamau A."/>
            <person name="Blom J."/>
            <person name="Bajic V.B."/>
            <person name="Stingl U."/>
        </authorList>
    </citation>
    <scope>NUCLEOTIDE SEQUENCE [LARGE SCALE GENOMIC DNA]</scope>
    <source>
        <strain evidence="7 8">MBRSH7</strain>
    </source>
</reference>
<evidence type="ECO:0000313" key="7">
    <source>
        <dbReference type="EMBL" id="AKO65546.1"/>
    </source>
</evidence>
<dbReference type="PATRIC" id="fig|1623450.3.peg.398"/>
<evidence type="ECO:0000256" key="3">
    <source>
        <dbReference type="ARBA" id="ARBA00022692"/>
    </source>
</evidence>
<dbReference type="InterPro" id="IPR045214">
    <property type="entry name" value="Surf1/Surf4"/>
</dbReference>
<dbReference type="EMBL" id="CP011002">
    <property type="protein sequence ID" value="AKO65546.1"/>
    <property type="molecule type" value="Genomic_DNA"/>
</dbReference>
<keyword evidence="5 6" id="KW-0472">Membrane</keyword>
<gene>
    <name evidence="7" type="ORF">VI33_02000</name>
</gene>
<evidence type="ECO:0000256" key="6">
    <source>
        <dbReference type="RuleBase" id="RU363076"/>
    </source>
</evidence>
<keyword evidence="6" id="KW-1003">Cell membrane</keyword>
<dbReference type="OrthoDB" id="9789940at2"/>
<dbReference type="PROSITE" id="PS50895">
    <property type="entry name" value="SURF1"/>
    <property type="match status" value="1"/>
</dbReference>
<dbReference type="CDD" id="cd06662">
    <property type="entry name" value="SURF1"/>
    <property type="match status" value="1"/>
</dbReference>
<accession>A0A0H4IX52</accession>
<evidence type="ECO:0000256" key="1">
    <source>
        <dbReference type="ARBA" id="ARBA00004370"/>
    </source>
</evidence>
<feature type="transmembrane region" description="Helical" evidence="6">
    <location>
        <begin position="7"/>
        <end position="27"/>
    </location>
</feature>
<keyword evidence="8" id="KW-1185">Reference proteome</keyword>
<feature type="transmembrane region" description="Helical" evidence="6">
    <location>
        <begin position="208"/>
        <end position="228"/>
    </location>
</feature>
<sequence>MKVKNKSLLLDILFVVTFLILLRLGFWQLDRADQKNEINQNFLERQSSLKIFDETDINEENLWGKFSIEGEFTSPNLYLDNQTYKREAGYVIYSPFLTQENKVILVNRGWHDLIEDRNELPNVKKAEDTMISGILTKVPSHGIILNTENIENINDSSIRIQRIDVDEIKEVLNIQHEIYPFVLTLEPTIDENLKRHLILPVSNSEKNYGYAFQWFAFALTLLIIFITLRKKNK</sequence>
<evidence type="ECO:0000313" key="8">
    <source>
        <dbReference type="Proteomes" id="UP000066549"/>
    </source>
</evidence>
<dbReference type="Pfam" id="PF02104">
    <property type="entry name" value="SURF1"/>
    <property type="match status" value="1"/>
</dbReference>
<name>A0A0H4IX52_9PROT</name>
<dbReference type="Proteomes" id="UP000066549">
    <property type="component" value="Chromosome"/>
</dbReference>